<keyword evidence="6" id="KW-1185">Reference proteome</keyword>
<evidence type="ECO:0000256" key="3">
    <source>
        <dbReference type="ARBA" id="ARBA00023163"/>
    </source>
</evidence>
<dbReference type="CDD" id="cd06170">
    <property type="entry name" value="LuxR_C_like"/>
    <property type="match status" value="1"/>
</dbReference>
<evidence type="ECO:0000259" key="4">
    <source>
        <dbReference type="PROSITE" id="PS50043"/>
    </source>
</evidence>
<evidence type="ECO:0000313" key="5">
    <source>
        <dbReference type="EMBL" id="MBL0407951.1"/>
    </source>
</evidence>
<dbReference type="SUPFAM" id="SSF46894">
    <property type="entry name" value="C-terminal effector domain of the bipartite response regulators"/>
    <property type="match status" value="1"/>
</dbReference>
<gene>
    <name evidence="5" type="ORF">JKG68_29055</name>
</gene>
<feature type="domain" description="HTH luxR-type" evidence="4">
    <location>
        <begin position="36"/>
        <end position="102"/>
    </location>
</feature>
<dbReference type="PANTHER" id="PTHR44688">
    <property type="entry name" value="DNA-BINDING TRANSCRIPTIONAL ACTIVATOR DEVR_DOSR"/>
    <property type="match status" value="1"/>
</dbReference>
<dbReference type="PROSITE" id="PS50043">
    <property type="entry name" value="HTH_LUXR_2"/>
    <property type="match status" value="1"/>
</dbReference>
<accession>A0A936ZDQ3</accession>
<dbReference type="GO" id="GO:0003677">
    <property type="term" value="F:DNA binding"/>
    <property type="evidence" value="ECO:0007669"/>
    <property type="project" value="UniProtKB-KW"/>
</dbReference>
<dbReference type="PROSITE" id="PS00622">
    <property type="entry name" value="HTH_LUXR_1"/>
    <property type="match status" value="1"/>
</dbReference>
<dbReference type="Gene3D" id="1.10.10.10">
    <property type="entry name" value="Winged helix-like DNA-binding domain superfamily/Winged helix DNA-binding domain"/>
    <property type="match status" value="1"/>
</dbReference>
<proteinExistence type="predicted"/>
<dbReference type="EMBL" id="JAEQMY010000128">
    <property type="protein sequence ID" value="MBL0407951.1"/>
    <property type="molecule type" value="Genomic_DNA"/>
</dbReference>
<sequence length="109" mass="12121">MMGERILPGALVRSMLSQVALTADNDQDRPMAEPLPFDPGMHKLSSREAEILRCIMQGEPNKVIARKLDVAEATIKVHVKAILRKIGVANRTQAAIWATEHLPKKQDRS</sequence>
<protein>
    <submittedName>
        <fullName evidence="5">Response regulator transcription factor</fullName>
    </submittedName>
</protein>
<dbReference type="Pfam" id="PF00196">
    <property type="entry name" value="GerE"/>
    <property type="match status" value="1"/>
</dbReference>
<keyword evidence="1" id="KW-0805">Transcription regulation</keyword>
<keyword evidence="3" id="KW-0804">Transcription</keyword>
<dbReference type="InterPro" id="IPR036388">
    <property type="entry name" value="WH-like_DNA-bd_sf"/>
</dbReference>
<reference evidence="5" key="1">
    <citation type="submission" date="2021-01" db="EMBL/GenBank/DDBJ databases">
        <title>Microvirga sp.</title>
        <authorList>
            <person name="Kim M.K."/>
        </authorList>
    </citation>
    <scope>NUCLEOTIDE SEQUENCE</scope>
    <source>
        <strain evidence="5">5420S-16</strain>
    </source>
</reference>
<evidence type="ECO:0000313" key="6">
    <source>
        <dbReference type="Proteomes" id="UP000605848"/>
    </source>
</evidence>
<name>A0A936ZDQ3_9HYPH</name>
<keyword evidence="2" id="KW-0238">DNA-binding</keyword>
<evidence type="ECO:0000256" key="2">
    <source>
        <dbReference type="ARBA" id="ARBA00023125"/>
    </source>
</evidence>
<evidence type="ECO:0000256" key="1">
    <source>
        <dbReference type="ARBA" id="ARBA00023015"/>
    </source>
</evidence>
<dbReference type="SMART" id="SM00421">
    <property type="entry name" value="HTH_LUXR"/>
    <property type="match status" value="1"/>
</dbReference>
<dbReference type="AlphaFoldDB" id="A0A936ZDQ3"/>
<dbReference type="Proteomes" id="UP000605848">
    <property type="component" value="Unassembled WGS sequence"/>
</dbReference>
<dbReference type="GO" id="GO:0006355">
    <property type="term" value="P:regulation of DNA-templated transcription"/>
    <property type="evidence" value="ECO:0007669"/>
    <property type="project" value="InterPro"/>
</dbReference>
<organism evidence="5 6">
    <name type="scientific">Microvirga aerilata</name>
    <dbReference type="NCBI Taxonomy" id="670292"/>
    <lineage>
        <taxon>Bacteria</taxon>
        <taxon>Pseudomonadati</taxon>
        <taxon>Pseudomonadota</taxon>
        <taxon>Alphaproteobacteria</taxon>
        <taxon>Hyphomicrobiales</taxon>
        <taxon>Methylobacteriaceae</taxon>
        <taxon>Microvirga</taxon>
    </lineage>
</organism>
<comment type="caution">
    <text evidence="5">The sequence shown here is derived from an EMBL/GenBank/DDBJ whole genome shotgun (WGS) entry which is preliminary data.</text>
</comment>
<dbReference type="InterPro" id="IPR000792">
    <property type="entry name" value="Tscrpt_reg_LuxR_C"/>
</dbReference>
<dbReference type="InterPro" id="IPR016032">
    <property type="entry name" value="Sig_transdc_resp-reg_C-effctor"/>
</dbReference>
<dbReference type="PRINTS" id="PR00038">
    <property type="entry name" value="HTHLUXR"/>
</dbReference>
<dbReference type="PANTHER" id="PTHR44688:SF16">
    <property type="entry name" value="DNA-BINDING TRANSCRIPTIONAL ACTIVATOR DEVR_DOSR"/>
    <property type="match status" value="1"/>
</dbReference>